<keyword evidence="3" id="KW-1185">Reference proteome</keyword>
<dbReference type="RefSeq" id="WP_055190366.1">
    <property type="nucleotide sequence ID" value="NZ_FPBS01000063.1"/>
</dbReference>
<reference evidence="2 3" key="1">
    <citation type="submission" date="2015-09" db="EMBL/GenBank/DDBJ databases">
        <title>Draft genome sequence of Aliiroseovarius crassostreae CV919-312TSm, the causative agent of Roseovarius Oyster Disease (formerly Juvenile Oyster Disease).</title>
        <authorList>
            <person name="Kessner L."/>
            <person name="Spinard E."/>
            <person name="Nelson D."/>
        </authorList>
    </citation>
    <scope>NUCLEOTIDE SEQUENCE [LARGE SCALE GENOMIC DNA]</scope>
    <source>
        <strain evidence="2 3">CV919-312</strain>
    </source>
</reference>
<proteinExistence type="predicted"/>
<feature type="domain" description="Peptidase S24/S26A/S26B/S26C" evidence="1">
    <location>
        <begin position="16"/>
        <end position="74"/>
    </location>
</feature>
<dbReference type="InterPro" id="IPR015927">
    <property type="entry name" value="Peptidase_S24_S26A/B/C"/>
</dbReference>
<comment type="caution">
    <text evidence="2">The sequence shown here is derived from an EMBL/GenBank/DDBJ whole genome shotgun (WGS) entry which is preliminary data.</text>
</comment>
<protein>
    <recommendedName>
        <fullName evidence="1">Peptidase S24/S26A/S26B/S26C domain-containing protein</fullName>
    </recommendedName>
</protein>
<sequence length="81" mass="9234">MWQNTKSKERNNSATGPKDGKAFVVRVWDEFVVKHVQIIGKSAISLLSANTIYPPRELKLPLDDRDFQIIGQVVASMHEWP</sequence>
<evidence type="ECO:0000313" key="3">
    <source>
        <dbReference type="Proteomes" id="UP000050471"/>
    </source>
</evidence>
<dbReference type="SUPFAM" id="SSF51306">
    <property type="entry name" value="LexA/Signal peptidase"/>
    <property type="match status" value="1"/>
</dbReference>
<dbReference type="Pfam" id="PF00717">
    <property type="entry name" value="Peptidase_S24"/>
    <property type="match status" value="1"/>
</dbReference>
<organism evidence="2 3">
    <name type="scientific">Aliiroseovarius crassostreae</name>
    <dbReference type="NCBI Taxonomy" id="154981"/>
    <lineage>
        <taxon>Bacteria</taxon>
        <taxon>Pseudomonadati</taxon>
        <taxon>Pseudomonadota</taxon>
        <taxon>Alphaproteobacteria</taxon>
        <taxon>Rhodobacterales</taxon>
        <taxon>Paracoccaceae</taxon>
        <taxon>Aliiroseovarius</taxon>
    </lineage>
</organism>
<evidence type="ECO:0000313" key="2">
    <source>
        <dbReference type="EMBL" id="KPN63733.1"/>
    </source>
</evidence>
<gene>
    <name evidence="2" type="ORF">AKJ29_14035</name>
</gene>
<dbReference type="AlphaFoldDB" id="A0A0P7I3I4"/>
<dbReference type="STRING" id="154981.AKJ29_14035"/>
<name>A0A0P7I3I4_9RHOB</name>
<dbReference type="CDD" id="cd06529">
    <property type="entry name" value="S24_LexA-like"/>
    <property type="match status" value="1"/>
</dbReference>
<dbReference type="Gene3D" id="2.10.109.10">
    <property type="entry name" value="Umud Fragment, subunit A"/>
    <property type="match status" value="1"/>
</dbReference>
<dbReference type="InterPro" id="IPR039418">
    <property type="entry name" value="LexA-like"/>
</dbReference>
<dbReference type="Proteomes" id="UP000050471">
    <property type="component" value="Unassembled WGS sequence"/>
</dbReference>
<accession>A0A0P7I3I4</accession>
<dbReference type="OrthoDB" id="528805at2"/>
<evidence type="ECO:0000259" key="1">
    <source>
        <dbReference type="Pfam" id="PF00717"/>
    </source>
</evidence>
<dbReference type="InterPro" id="IPR036286">
    <property type="entry name" value="LexA/Signal_pep-like_sf"/>
</dbReference>
<dbReference type="EMBL" id="LKBA01000006">
    <property type="protein sequence ID" value="KPN63733.1"/>
    <property type="molecule type" value="Genomic_DNA"/>
</dbReference>